<keyword evidence="1" id="KW-0812">Transmembrane</keyword>
<proteinExistence type="predicted"/>
<keyword evidence="1" id="KW-1133">Transmembrane helix</keyword>
<dbReference type="EMBL" id="JAOTPV010000010">
    <property type="protein sequence ID" value="KAJ4477484.1"/>
    <property type="molecule type" value="Genomic_DNA"/>
</dbReference>
<sequence length="405" mass="44658">MSTVNITTSADPSQAFFDTLVRPSYSIILFEFIFYGAYTVLFTVYVYLQVQQRGRRRLCQISLAVLYLLATASMILDALAVQEVLVYLIGTLLQLGASQETSSISGQASSHFDLEISLRVAGMALYVTANFVADALLLYRCYIIWGSKKLVVVGLALVSFVNTGFACVATYFDKYDAGDMVQSEGQDSARNDPEKNIELAFLVNNLVTHLLLTGLIAGRLWSNFLFPNKTLEVSYRSQGRFEAIVSMLLESCLLYPIALVISIILKTQQSAIDIMPILIQIVGIAPTLIMVRADLGINVQIAADYQSGSKETISDIEVAHSEDFNPDRELGSITPWRGQATPGTTDRHPKYAHMYAAQNQALNSSTGTSEEFQHLPLTNSRFIHSKSLYSTKNDKSSLVVLCPPV</sequence>
<feature type="transmembrane region" description="Helical" evidence="1">
    <location>
        <begin position="60"/>
        <end position="81"/>
    </location>
</feature>
<feature type="transmembrane region" description="Helical" evidence="1">
    <location>
        <begin position="199"/>
        <end position="222"/>
    </location>
</feature>
<reference evidence="2" key="1">
    <citation type="submission" date="2022-08" db="EMBL/GenBank/DDBJ databases">
        <title>A Global Phylogenomic Analysis of the Shiitake Genus Lentinula.</title>
        <authorList>
            <consortium name="DOE Joint Genome Institute"/>
            <person name="Sierra-Patev S."/>
            <person name="Min B."/>
            <person name="Naranjo-Ortiz M."/>
            <person name="Looney B."/>
            <person name="Konkel Z."/>
            <person name="Slot J.C."/>
            <person name="Sakamoto Y."/>
            <person name="Steenwyk J.L."/>
            <person name="Rokas A."/>
            <person name="Carro J."/>
            <person name="Camarero S."/>
            <person name="Ferreira P."/>
            <person name="Molpeceres G."/>
            <person name="Ruiz-Duenas F.J."/>
            <person name="Serrano A."/>
            <person name="Henrissat B."/>
            <person name="Drula E."/>
            <person name="Hughes K.W."/>
            <person name="Mata J.L."/>
            <person name="Ishikawa N.K."/>
            <person name="Vargas-Isla R."/>
            <person name="Ushijima S."/>
            <person name="Smith C.A."/>
            <person name="Ahrendt S."/>
            <person name="Andreopoulos W."/>
            <person name="He G."/>
            <person name="Labutti K."/>
            <person name="Lipzen A."/>
            <person name="Ng V."/>
            <person name="Riley R."/>
            <person name="Sandor L."/>
            <person name="Barry K."/>
            <person name="Martinez A.T."/>
            <person name="Xiao Y."/>
            <person name="Gibbons J.G."/>
            <person name="Terashima K."/>
            <person name="Grigoriev I.V."/>
            <person name="Hibbett D.S."/>
        </authorList>
    </citation>
    <scope>NUCLEOTIDE SEQUENCE</scope>
    <source>
        <strain evidence="2">JLM2183</strain>
    </source>
</reference>
<feature type="transmembrane region" description="Helical" evidence="1">
    <location>
        <begin position="25"/>
        <end position="48"/>
    </location>
</feature>
<keyword evidence="1" id="KW-0472">Membrane</keyword>
<evidence type="ECO:0000313" key="2">
    <source>
        <dbReference type="EMBL" id="KAJ4477484.1"/>
    </source>
</evidence>
<organism evidence="2 3">
    <name type="scientific">Lentinula aciculospora</name>
    <dbReference type="NCBI Taxonomy" id="153920"/>
    <lineage>
        <taxon>Eukaryota</taxon>
        <taxon>Fungi</taxon>
        <taxon>Dikarya</taxon>
        <taxon>Basidiomycota</taxon>
        <taxon>Agaricomycotina</taxon>
        <taxon>Agaricomycetes</taxon>
        <taxon>Agaricomycetidae</taxon>
        <taxon>Agaricales</taxon>
        <taxon>Marasmiineae</taxon>
        <taxon>Omphalotaceae</taxon>
        <taxon>Lentinula</taxon>
    </lineage>
</organism>
<evidence type="ECO:0000256" key="1">
    <source>
        <dbReference type="SAM" id="Phobius"/>
    </source>
</evidence>
<name>A0A9W9DN26_9AGAR</name>
<dbReference type="OrthoDB" id="3226582at2759"/>
<feature type="transmembrane region" description="Helical" evidence="1">
    <location>
        <begin position="116"/>
        <end position="138"/>
    </location>
</feature>
<feature type="transmembrane region" description="Helical" evidence="1">
    <location>
        <begin position="243"/>
        <end position="265"/>
    </location>
</feature>
<protein>
    <submittedName>
        <fullName evidence="2">Uncharacterized protein</fullName>
    </submittedName>
</protein>
<dbReference type="Proteomes" id="UP001150266">
    <property type="component" value="Unassembled WGS sequence"/>
</dbReference>
<keyword evidence="3" id="KW-1185">Reference proteome</keyword>
<feature type="transmembrane region" description="Helical" evidence="1">
    <location>
        <begin position="271"/>
        <end position="291"/>
    </location>
</feature>
<evidence type="ECO:0000313" key="3">
    <source>
        <dbReference type="Proteomes" id="UP001150266"/>
    </source>
</evidence>
<gene>
    <name evidence="2" type="ORF">J3R30DRAFT_3703910</name>
</gene>
<comment type="caution">
    <text evidence="2">The sequence shown here is derived from an EMBL/GenBank/DDBJ whole genome shotgun (WGS) entry which is preliminary data.</text>
</comment>
<accession>A0A9W9DN26</accession>
<feature type="transmembrane region" description="Helical" evidence="1">
    <location>
        <begin position="150"/>
        <end position="172"/>
    </location>
</feature>
<dbReference type="AlphaFoldDB" id="A0A9W9DN26"/>